<dbReference type="Pfam" id="PF01189">
    <property type="entry name" value="Methyltr_RsmB-F"/>
    <property type="match status" value="1"/>
</dbReference>
<feature type="active site" description="Nucleophile" evidence="6">
    <location>
        <position position="352"/>
    </location>
</feature>
<protein>
    <submittedName>
        <fullName evidence="8">Putative sun protein</fullName>
    </submittedName>
</protein>
<dbReference type="Proteomes" id="UP000012040">
    <property type="component" value="Chromosome"/>
</dbReference>
<dbReference type="InterPro" id="IPR054728">
    <property type="entry name" value="RsmB-like_ferredoxin"/>
</dbReference>
<proteinExistence type="inferred from homology"/>
<dbReference type="InterPro" id="IPR001678">
    <property type="entry name" value="MeTrfase_RsmB-F_NOP2_dom"/>
</dbReference>
<evidence type="ECO:0000256" key="6">
    <source>
        <dbReference type="PROSITE-ProRule" id="PRU01023"/>
    </source>
</evidence>
<evidence type="ECO:0000256" key="4">
    <source>
        <dbReference type="ARBA" id="ARBA00022691"/>
    </source>
</evidence>
<evidence type="ECO:0000256" key="5">
    <source>
        <dbReference type="ARBA" id="ARBA00022884"/>
    </source>
</evidence>
<dbReference type="AlphaFoldDB" id="M4V9F2"/>
<dbReference type="RefSeq" id="WP_015469560.1">
    <property type="nucleotide sequence ID" value="NC_020813.1"/>
</dbReference>
<dbReference type="GO" id="GO:0003723">
    <property type="term" value="F:RNA binding"/>
    <property type="evidence" value="ECO:0007669"/>
    <property type="project" value="UniProtKB-UniRule"/>
</dbReference>
<dbReference type="PANTHER" id="PTHR22807">
    <property type="entry name" value="NOP2 YEAST -RELATED NOL1/NOP2/FMU SUN DOMAIN-CONTAINING"/>
    <property type="match status" value="1"/>
</dbReference>
<evidence type="ECO:0000313" key="9">
    <source>
        <dbReference type="Proteomes" id="UP000012040"/>
    </source>
</evidence>
<organism evidence="8 9">
    <name type="scientific">Pseudobdellovibrio exovorus JSS</name>
    <dbReference type="NCBI Taxonomy" id="1184267"/>
    <lineage>
        <taxon>Bacteria</taxon>
        <taxon>Pseudomonadati</taxon>
        <taxon>Bdellovibrionota</taxon>
        <taxon>Bdellovibrionia</taxon>
        <taxon>Bdellovibrionales</taxon>
        <taxon>Pseudobdellovibrionaceae</taxon>
        <taxon>Pseudobdellovibrio</taxon>
    </lineage>
</organism>
<dbReference type="HOGENOM" id="CLU_005316_0_2_7"/>
<dbReference type="PATRIC" id="fig|1184267.3.peg.863"/>
<sequence>MALQLHFHLVQSIATALDEIFLNHRYADKVIEYSFKKNSKWGARDRRFFAEGVYEIVRHRRYLEFIAGTSESWGLLGAYLYQMYGELPQWKEVAGLRPEAMAQRAQEKLPTEIENSFPDWLSSLGYDEFKDEWPALMNALNKPAEVFLRVNTLKATPDKVISELAQEDVHAEKVLADKFTLPSCLKLAKRKNVFATKCFKKGYFEVQDAASQLIAPLLEVQPGHRVVDACAGAGGKSLHLAAAMKNKGKIISMDIHEWKLKELKTRAARGGVDIIETKVIESNKTIKRLEGSFDRVLLDVPCSGLGVIRRNPDTKWKLTIEEIERLQNLQKEIISQYSKMCKSGGLMVYATCSILHRENEEQVKWFLSSPAGEGWTLKNQLRVWPHKDQFDGFYAAVLLKS</sequence>
<dbReference type="OrthoDB" id="5292653at2"/>
<keyword evidence="2 6" id="KW-0489">Methyltransferase</keyword>
<dbReference type="PANTHER" id="PTHR22807:SF53">
    <property type="entry name" value="RIBOSOMAL RNA SMALL SUBUNIT METHYLTRANSFERASE B-RELATED"/>
    <property type="match status" value="1"/>
</dbReference>
<comment type="caution">
    <text evidence="6">Lacks conserved residue(s) required for the propagation of feature annotation.</text>
</comment>
<reference evidence="8 9" key="1">
    <citation type="journal article" date="2013" name="ISME J.">
        <title>By their genes ye shall know them: genomic signatures of predatory bacteria.</title>
        <authorList>
            <person name="Pasternak Z."/>
            <person name="Pietrokovski S."/>
            <person name="Rotem O."/>
            <person name="Gophna U."/>
            <person name="Lurie-Weinberger M.N."/>
            <person name="Jurkevitch E."/>
        </authorList>
    </citation>
    <scope>NUCLEOTIDE SEQUENCE [LARGE SCALE GENOMIC DNA]</scope>
    <source>
        <strain evidence="8 9">JSS</strain>
    </source>
</reference>
<feature type="binding site" evidence="6">
    <location>
        <position position="299"/>
    </location>
    <ligand>
        <name>S-adenosyl-L-methionine</name>
        <dbReference type="ChEBI" id="CHEBI:59789"/>
    </ligand>
</feature>
<dbReference type="PRINTS" id="PR02008">
    <property type="entry name" value="RCMTFAMILY"/>
</dbReference>
<dbReference type="InterPro" id="IPR018314">
    <property type="entry name" value="RsmB/NOL1/NOP2-like_CS"/>
</dbReference>
<dbReference type="STRING" id="1184267.A11Q_852"/>
<dbReference type="PROSITE" id="PS51686">
    <property type="entry name" value="SAM_MT_RSMB_NOP"/>
    <property type="match status" value="1"/>
</dbReference>
<dbReference type="Pfam" id="PF22458">
    <property type="entry name" value="RsmF-B_ferredox"/>
    <property type="match status" value="1"/>
</dbReference>
<dbReference type="Gene3D" id="3.40.50.150">
    <property type="entry name" value="Vaccinia Virus protein VP39"/>
    <property type="match status" value="1"/>
</dbReference>
<evidence type="ECO:0000259" key="7">
    <source>
        <dbReference type="PROSITE" id="PS51686"/>
    </source>
</evidence>
<dbReference type="InterPro" id="IPR029063">
    <property type="entry name" value="SAM-dependent_MTases_sf"/>
</dbReference>
<comment type="similarity">
    <text evidence="1 6">Belongs to the class I-like SAM-binding methyltransferase superfamily. RsmB/NOP family.</text>
</comment>
<keyword evidence="9" id="KW-1185">Reference proteome</keyword>
<dbReference type="CDD" id="cd02440">
    <property type="entry name" value="AdoMet_MTases"/>
    <property type="match status" value="1"/>
</dbReference>
<accession>M4V9F2</accession>
<dbReference type="PROSITE" id="PS01153">
    <property type="entry name" value="NOL1_NOP2_SUN"/>
    <property type="match status" value="1"/>
</dbReference>
<gene>
    <name evidence="8" type="ORF">A11Q_852</name>
</gene>
<dbReference type="InterPro" id="IPR049560">
    <property type="entry name" value="MeTrfase_RsmB-F_NOP2_cat"/>
</dbReference>
<evidence type="ECO:0000256" key="1">
    <source>
        <dbReference type="ARBA" id="ARBA00007494"/>
    </source>
</evidence>
<dbReference type="EMBL" id="CP003537">
    <property type="protein sequence ID" value="AGH95070.1"/>
    <property type="molecule type" value="Genomic_DNA"/>
</dbReference>
<dbReference type="SUPFAM" id="SSF53335">
    <property type="entry name" value="S-adenosyl-L-methionine-dependent methyltransferases"/>
    <property type="match status" value="1"/>
</dbReference>
<evidence type="ECO:0000256" key="3">
    <source>
        <dbReference type="ARBA" id="ARBA00022679"/>
    </source>
</evidence>
<dbReference type="GO" id="GO:0001510">
    <property type="term" value="P:RNA methylation"/>
    <property type="evidence" value="ECO:0007669"/>
    <property type="project" value="InterPro"/>
</dbReference>
<dbReference type="InterPro" id="IPR023267">
    <property type="entry name" value="RCMT"/>
</dbReference>
<name>M4V9F2_9BACT</name>
<keyword evidence="3 6" id="KW-0808">Transferase</keyword>
<feature type="binding site" evidence="6">
    <location>
        <position position="254"/>
    </location>
    <ligand>
        <name>S-adenosyl-L-methionine</name>
        <dbReference type="ChEBI" id="CHEBI:59789"/>
    </ligand>
</feature>
<dbReference type="eggNOG" id="COG0144">
    <property type="taxonomic scope" value="Bacteria"/>
</dbReference>
<dbReference type="GO" id="GO:0008173">
    <property type="term" value="F:RNA methyltransferase activity"/>
    <property type="evidence" value="ECO:0007669"/>
    <property type="project" value="InterPro"/>
</dbReference>
<keyword evidence="5 6" id="KW-0694">RNA-binding</keyword>
<dbReference type="KEGG" id="bex:A11Q_852"/>
<evidence type="ECO:0000256" key="2">
    <source>
        <dbReference type="ARBA" id="ARBA00022603"/>
    </source>
</evidence>
<feature type="domain" description="SAM-dependent MTase RsmB/NOP-type" evidence="7">
    <location>
        <begin position="136"/>
        <end position="401"/>
    </location>
</feature>
<evidence type="ECO:0000313" key="8">
    <source>
        <dbReference type="EMBL" id="AGH95070.1"/>
    </source>
</evidence>
<keyword evidence="4 6" id="KW-0949">S-adenosyl-L-methionine</keyword>